<evidence type="ECO:0008006" key="4">
    <source>
        <dbReference type="Google" id="ProtNLM"/>
    </source>
</evidence>
<name>A0A1G6ZLJ5_9ACTN</name>
<dbReference type="STRING" id="58114.SAMN05216270_11189"/>
<dbReference type="OrthoDB" id="9920291at2"/>
<feature type="chain" id="PRO_5039332219" description="DUF3558 domain-containing protein" evidence="1">
    <location>
        <begin position="25"/>
        <end position="207"/>
    </location>
</feature>
<dbReference type="PROSITE" id="PS51257">
    <property type="entry name" value="PROKAR_LIPOPROTEIN"/>
    <property type="match status" value="1"/>
</dbReference>
<keyword evidence="1" id="KW-0732">Signal</keyword>
<proteinExistence type="predicted"/>
<dbReference type="InterPro" id="IPR024520">
    <property type="entry name" value="DUF3558"/>
</dbReference>
<dbReference type="RefSeq" id="WP_143014977.1">
    <property type="nucleotide sequence ID" value="NZ_FNAD01000011.1"/>
</dbReference>
<dbReference type="Proteomes" id="UP000198949">
    <property type="component" value="Unassembled WGS sequence"/>
</dbReference>
<evidence type="ECO:0000313" key="3">
    <source>
        <dbReference type="Proteomes" id="UP000198949"/>
    </source>
</evidence>
<protein>
    <recommendedName>
        <fullName evidence="4">DUF3558 domain-containing protein</fullName>
    </recommendedName>
</protein>
<sequence length="207" mass="22367">MPVIRRAAAAVVLIPMLALLGCTAGSGDPEAAPESSTPSPALEDQVGALGEFAGLPCAIVYSQDDYSQFGIGSEGRTLDISERPARACYWFSIYGNQIGWIPYPTENTLDGVIEVPAAEEVEFADRPATEVASETSCHHRVEIGDDSFVTMVLREDPEGIQEVFGFTDENIAIGAEQDLCDISTDFAEMILTKIDELAQIRAERYAE</sequence>
<reference evidence="3" key="1">
    <citation type="submission" date="2016-10" db="EMBL/GenBank/DDBJ databases">
        <authorList>
            <person name="Varghese N."/>
            <person name="Submissions S."/>
        </authorList>
    </citation>
    <scope>NUCLEOTIDE SEQUENCE [LARGE SCALE GENOMIC DNA]</scope>
    <source>
        <strain evidence="3">CGMCC 4.3516</strain>
    </source>
</reference>
<keyword evidence="3" id="KW-1185">Reference proteome</keyword>
<organism evidence="2 3">
    <name type="scientific">Glycomyces harbinensis</name>
    <dbReference type="NCBI Taxonomy" id="58114"/>
    <lineage>
        <taxon>Bacteria</taxon>
        <taxon>Bacillati</taxon>
        <taxon>Actinomycetota</taxon>
        <taxon>Actinomycetes</taxon>
        <taxon>Glycomycetales</taxon>
        <taxon>Glycomycetaceae</taxon>
        <taxon>Glycomyces</taxon>
    </lineage>
</organism>
<feature type="signal peptide" evidence="1">
    <location>
        <begin position="1"/>
        <end position="24"/>
    </location>
</feature>
<evidence type="ECO:0000256" key="1">
    <source>
        <dbReference type="SAM" id="SignalP"/>
    </source>
</evidence>
<dbReference type="EMBL" id="FNAD01000011">
    <property type="protein sequence ID" value="SDE03684.1"/>
    <property type="molecule type" value="Genomic_DNA"/>
</dbReference>
<dbReference type="AlphaFoldDB" id="A0A1G6ZLJ5"/>
<accession>A0A1G6ZLJ5</accession>
<dbReference type="Pfam" id="PF12079">
    <property type="entry name" value="DUF3558"/>
    <property type="match status" value="1"/>
</dbReference>
<gene>
    <name evidence="2" type="ORF">SAMN05216270_11189</name>
</gene>
<evidence type="ECO:0000313" key="2">
    <source>
        <dbReference type="EMBL" id="SDE03684.1"/>
    </source>
</evidence>